<dbReference type="RefSeq" id="WP_193683936.1">
    <property type="nucleotide sequence ID" value="NZ_JADDIJ010000019.1"/>
</dbReference>
<protein>
    <submittedName>
        <fullName evidence="1">Cthe_2314 family HEPN domain-containing protein</fullName>
    </submittedName>
</protein>
<dbReference type="Proteomes" id="UP001079672">
    <property type="component" value="Unassembled WGS sequence"/>
</dbReference>
<name>A0A9Q4JEX5_BACFG</name>
<dbReference type="EMBL" id="JAPTZU010000002">
    <property type="protein sequence ID" value="MCZ2686942.1"/>
    <property type="molecule type" value="Genomic_DNA"/>
</dbReference>
<reference evidence="1" key="1">
    <citation type="submission" date="2022-12" db="EMBL/GenBank/DDBJ databases">
        <title>Development of a Multilocus Sequence Typing Scheme for Bacteroides fragilis Based on Whole Genome Sequencing Data and Clinical Application.</title>
        <authorList>
            <person name="Nielsen F.D."/>
            <person name="Justesen U.S."/>
        </authorList>
    </citation>
    <scope>NUCLEOTIDE SEQUENCE</scope>
    <source>
        <strain evidence="1">BF_AM_ODE_DK_2015_4</strain>
    </source>
</reference>
<sequence>MNRPYISLDEVTKNEFSITCIYLAGSIIQDAEKREGFDMNKNNYHLFTDNEKFILELFYILSDIENCLSSIENACVFVKRFYGKSYFEKCKINIIDYSLYHYDVLCYKISTLKDLYFKLVSYLYDLKLKGKSCSWKSIEKKEEEINNPFLFHLLRENYNNLSVIDNRRNKSAHEGKIEHAAFKDISPYVMLTMYSKTMPISDDVIITRGSYLEYKLKSSRKKFLEETEICKYNAFIFTRCILCSLSETFIQKIDNDTKNKYSATLEKIKQETQSNKCSIGKNIWKDCSDYD</sequence>
<dbReference type="AlphaFoldDB" id="A0A9Q4JEX5"/>
<evidence type="ECO:0000313" key="2">
    <source>
        <dbReference type="Proteomes" id="UP001079672"/>
    </source>
</evidence>
<accession>A0A9Q4JEX5</accession>
<organism evidence="1 2">
    <name type="scientific">Bacteroides fragilis</name>
    <dbReference type="NCBI Taxonomy" id="817"/>
    <lineage>
        <taxon>Bacteria</taxon>
        <taxon>Pseudomonadati</taxon>
        <taxon>Bacteroidota</taxon>
        <taxon>Bacteroidia</taxon>
        <taxon>Bacteroidales</taxon>
        <taxon>Bacteroidaceae</taxon>
        <taxon>Bacteroides</taxon>
    </lineage>
</organism>
<proteinExistence type="predicted"/>
<gene>
    <name evidence="1" type="ORF">O1433_05455</name>
</gene>
<comment type="caution">
    <text evidence="1">The sequence shown here is derived from an EMBL/GenBank/DDBJ whole genome shotgun (WGS) entry which is preliminary data.</text>
</comment>
<evidence type="ECO:0000313" key="1">
    <source>
        <dbReference type="EMBL" id="MCZ2686942.1"/>
    </source>
</evidence>